<name>A0A9P1N690_9PELO</name>
<sequence>MDEDYHHPTGYYPNRQIYYSTPAYTYRNPYYINRPYIEEDPPYFSDYYPKLFGKNYAQIFIAGILLVTDVSKIVLLWNYVQLSATKMEMLAQIIFPLFSLIIGFTCLTSVLNPSKTFTKFVSILLLIIIVPNFVFPKYSIFMTNAIESVEISQIMDRNSMVKGMDQKMSKILQFSTARWPLGVTDLSSLPQDFVLMMQYMLIAYSIFSLSLFIFYIITLFCFVRFYTVQ</sequence>
<evidence type="ECO:0000256" key="1">
    <source>
        <dbReference type="SAM" id="Phobius"/>
    </source>
</evidence>
<feature type="transmembrane region" description="Helical" evidence="1">
    <location>
        <begin position="117"/>
        <end position="135"/>
    </location>
</feature>
<proteinExistence type="predicted"/>
<feature type="transmembrane region" description="Helical" evidence="1">
    <location>
        <begin position="201"/>
        <end position="226"/>
    </location>
</feature>
<evidence type="ECO:0000313" key="3">
    <source>
        <dbReference type="Proteomes" id="UP001152747"/>
    </source>
</evidence>
<reference evidence="2" key="1">
    <citation type="submission" date="2022-11" db="EMBL/GenBank/DDBJ databases">
        <authorList>
            <person name="Kikuchi T."/>
        </authorList>
    </citation>
    <scope>NUCLEOTIDE SEQUENCE</scope>
    <source>
        <strain evidence="2">PS1010</strain>
    </source>
</reference>
<keyword evidence="1" id="KW-0812">Transmembrane</keyword>
<keyword evidence="3" id="KW-1185">Reference proteome</keyword>
<gene>
    <name evidence="2" type="ORF">CAMP_LOCUS14026</name>
</gene>
<keyword evidence="1" id="KW-1133">Transmembrane helix</keyword>
<keyword evidence="1" id="KW-0472">Membrane</keyword>
<feature type="transmembrane region" description="Helical" evidence="1">
    <location>
        <begin position="56"/>
        <end position="77"/>
    </location>
</feature>
<dbReference type="AlphaFoldDB" id="A0A9P1N690"/>
<organism evidence="2 3">
    <name type="scientific">Caenorhabditis angaria</name>
    <dbReference type="NCBI Taxonomy" id="860376"/>
    <lineage>
        <taxon>Eukaryota</taxon>
        <taxon>Metazoa</taxon>
        <taxon>Ecdysozoa</taxon>
        <taxon>Nematoda</taxon>
        <taxon>Chromadorea</taxon>
        <taxon>Rhabditida</taxon>
        <taxon>Rhabditina</taxon>
        <taxon>Rhabditomorpha</taxon>
        <taxon>Rhabditoidea</taxon>
        <taxon>Rhabditidae</taxon>
        <taxon>Peloderinae</taxon>
        <taxon>Caenorhabditis</taxon>
    </lineage>
</organism>
<comment type="caution">
    <text evidence="2">The sequence shown here is derived from an EMBL/GenBank/DDBJ whole genome shotgun (WGS) entry which is preliminary data.</text>
</comment>
<evidence type="ECO:0000313" key="2">
    <source>
        <dbReference type="EMBL" id="CAI5451389.1"/>
    </source>
</evidence>
<accession>A0A9P1N690</accession>
<dbReference type="OrthoDB" id="5790564at2759"/>
<feature type="transmembrane region" description="Helical" evidence="1">
    <location>
        <begin position="89"/>
        <end position="111"/>
    </location>
</feature>
<dbReference type="EMBL" id="CANHGI010000005">
    <property type="protein sequence ID" value="CAI5451389.1"/>
    <property type="molecule type" value="Genomic_DNA"/>
</dbReference>
<dbReference type="Proteomes" id="UP001152747">
    <property type="component" value="Unassembled WGS sequence"/>
</dbReference>
<protein>
    <submittedName>
        <fullName evidence="2">Uncharacterized protein</fullName>
    </submittedName>
</protein>